<dbReference type="RefSeq" id="WP_161057214.1">
    <property type="nucleotide sequence ID" value="NZ_WWCT01000023.1"/>
</dbReference>
<dbReference type="Proteomes" id="UP000642144">
    <property type="component" value="Unassembled WGS sequence"/>
</dbReference>
<dbReference type="Gene3D" id="3.30.1330.60">
    <property type="entry name" value="OmpA-like domain"/>
    <property type="match status" value="1"/>
</dbReference>
<dbReference type="EMBL" id="WWCT01000023">
    <property type="protein sequence ID" value="MYN29451.1"/>
    <property type="molecule type" value="Genomic_DNA"/>
</dbReference>
<evidence type="ECO:0000256" key="3">
    <source>
        <dbReference type="ARBA" id="ARBA00023237"/>
    </source>
</evidence>
<sequence length="331" mass="36236">MRNLLLLVLGAVLASAAYADMPAKDTVKGAKDHPLLSRFTDSKIVGYDFKEFDEVTIPAGKRVVDKSGKPGFESSLTLEGRYTRIAYNYPKTRSAVEVMRNYQAALEKAGLKTVFTCAKETCGENFGEYMYDKHMGHNFIDGGQQYEPFIYGRHDDRYLVAKGTTADGTLVHVALWVVPPTENRNGGFYIQVVEGKPMEAGKVSVNLNAADMAKSIAAEGKVAVYGVYFDTDKSDVKPESKAALGEMAKLLQQNPQLKVFVVGHTDNQGALAHNVELSQKRADAVIKTLATDYKVDARRLAAKGVASYAPVASNDAEAGREKNRRVELVKQ</sequence>
<dbReference type="SUPFAM" id="SSF103088">
    <property type="entry name" value="OmpA-like"/>
    <property type="match status" value="1"/>
</dbReference>
<protein>
    <submittedName>
        <fullName evidence="7">DUF4892 domain-containing protein</fullName>
    </submittedName>
</protein>
<keyword evidence="3" id="KW-0998">Cell outer membrane</keyword>
<feature type="domain" description="OmpA-like" evidence="6">
    <location>
        <begin position="216"/>
        <end position="331"/>
    </location>
</feature>
<dbReference type="PANTHER" id="PTHR30329:SF21">
    <property type="entry name" value="LIPOPROTEIN YIAD-RELATED"/>
    <property type="match status" value="1"/>
</dbReference>
<dbReference type="CDD" id="cd07185">
    <property type="entry name" value="OmpA_C-like"/>
    <property type="match status" value="1"/>
</dbReference>
<gene>
    <name evidence="7" type="ORF">GTP69_23910</name>
</gene>
<evidence type="ECO:0000313" key="7">
    <source>
        <dbReference type="EMBL" id="MYN29451.1"/>
    </source>
</evidence>
<comment type="caution">
    <text evidence="7">The sequence shown here is derived from an EMBL/GenBank/DDBJ whole genome shotgun (WGS) entry which is preliminary data.</text>
</comment>
<name>A0ABW9W650_9BURK</name>
<evidence type="ECO:0000256" key="1">
    <source>
        <dbReference type="ARBA" id="ARBA00004442"/>
    </source>
</evidence>
<dbReference type="PRINTS" id="PR01021">
    <property type="entry name" value="OMPADOMAIN"/>
</dbReference>
<comment type="subcellular location">
    <subcellularLocation>
        <location evidence="1">Cell outer membrane</location>
    </subcellularLocation>
</comment>
<accession>A0ABW9W650</accession>
<dbReference type="PROSITE" id="PS51123">
    <property type="entry name" value="OMPA_2"/>
    <property type="match status" value="1"/>
</dbReference>
<feature type="signal peptide" evidence="5">
    <location>
        <begin position="1"/>
        <end position="19"/>
    </location>
</feature>
<dbReference type="InterPro" id="IPR036737">
    <property type="entry name" value="OmpA-like_sf"/>
</dbReference>
<evidence type="ECO:0000313" key="8">
    <source>
        <dbReference type="Proteomes" id="UP000642144"/>
    </source>
</evidence>
<dbReference type="Pfam" id="PF16234">
    <property type="entry name" value="DUF4892"/>
    <property type="match status" value="1"/>
</dbReference>
<dbReference type="InterPro" id="IPR006665">
    <property type="entry name" value="OmpA-like"/>
</dbReference>
<evidence type="ECO:0000256" key="2">
    <source>
        <dbReference type="ARBA" id="ARBA00023136"/>
    </source>
</evidence>
<dbReference type="InterPro" id="IPR050330">
    <property type="entry name" value="Bact_OuterMem_StrucFunc"/>
</dbReference>
<feature type="chain" id="PRO_5045617527" evidence="5">
    <location>
        <begin position="20"/>
        <end position="331"/>
    </location>
</feature>
<dbReference type="Pfam" id="PF00691">
    <property type="entry name" value="OmpA"/>
    <property type="match status" value="1"/>
</dbReference>
<evidence type="ECO:0000259" key="6">
    <source>
        <dbReference type="PROSITE" id="PS51123"/>
    </source>
</evidence>
<keyword evidence="8" id="KW-1185">Reference proteome</keyword>
<evidence type="ECO:0000256" key="5">
    <source>
        <dbReference type="SAM" id="SignalP"/>
    </source>
</evidence>
<keyword evidence="2 4" id="KW-0472">Membrane</keyword>
<dbReference type="PANTHER" id="PTHR30329">
    <property type="entry name" value="STATOR ELEMENT OF FLAGELLAR MOTOR COMPLEX"/>
    <property type="match status" value="1"/>
</dbReference>
<keyword evidence="5" id="KW-0732">Signal</keyword>
<reference evidence="7 8" key="1">
    <citation type="submission" date="2019-12" db="EMBL/GenBank/DDBJ databases">
        <title>Novel species isolated from a subtropical stream in China.</title>
        <authorList>
            <person name="Lu H."/>
        </authorList>
    </citation>
    <scope>NUCLEOTIDE SEQUENCE [LARGE SCALE GENOMIC DNA]</scope>
    <source>
        <strain evidence="7 8">CY42W</strain>
    </source>
</reference>
<proteinExistence type="predicted"/>
<dbReference type="InterPro" id="IPR032608">
    <property type="entry name" value="DUF4892"/>
</dbReference>
<organism evidence="7 8">
    <name type="scientific">Duganella levis</name>
    <dbReference type="NCBI Taxonomy" id="2692169"/>
    <lineage>
        <taxon>Bacteria</taxon>
        <taxon>Pseudomonadati</taxon>
        <taxon>Pseudomonadota</taxon>
        <taxon>Betaproteobacteria</taxon>
        <taxon>Burkholderiales</taxon>
        <taxon>Oxalobacteraceae</taxon>
        <taxon>Telluria group</taxon>
        <taxon>Duganella</taxon>
    </lineage>
</organism>
<evidence type="ECO:0000256" key="4">
    <source>
        <dbReference type="PROSITE-ProRule" id="PRU00473"/>
    </source>
</evidence>
<dbReference type="InterPro" id="IPR006664">
    <property type="entry name" value="OMP_bac"/>
</dbReference>